<keyword evidence="3" id="KW-1185">Reference proteome</keyword>
<reference evidence="2 3" key="1">
    <citation type="submission" date="2023-04" db="EMBL/GenBank/DDBJ databases">
        <title>Fusibacter bizertensis strain WBS, isolated from littoral bottom sediments of the Arctic seas - biochemical and genomic analysis.</title>
        <authorList>
            <person name="Brioukhanov A.L."/>
        </authorList>
    </citation>
    <scope>NUCLEOTIDE SEQUENCE [LARGE SCALE GENOMIC DNA]</scope>
    <source>
        <strain evidence="2 3">WBS</strain>
    </source>
</reference>
<dbReference type="EMBL" id="JARYZI010000001">
    <property type="protein sequence ID" value="MDH8676827.1"/>
    <property type="molecule type" value="Genomic_DNA"/>
</dbReference>
<organism evidence="2 3">
    <name type="scientific">Fusibacter bizertensis</name>
    <dbReference type="NCBI Taxonomy" id="1488331"/>
    <lineage>
        <taxon>Bacteria</taxon>
        <taxon>Bacillati</taxon>
        <taxon>Bacillota</taxon>
        <taxon>Clostridia</taxon>
        <taxon>Eubacteriales</taxon>
        <taxon>Eubacteriales Family XII. Incertae Sedis</taxon>
        <taxon>Fusibacter</taxon>
    </lineage>
</organism>
<protein>
    <submittedName>
        <fullName evidence="2">DUF2812 domain-containing protein</fullName>
    </submittedName>
</protein>
<evidence type="ECO:0000313" key="2">
    <source>
        <dbReference type="EMBL" id="MDH8676827.1"/>
    </source>
</evidence>
<feature type="transmembrane region" description="Helical" evidence="1">
    <location>
        <begin position="152"/>
        <end position="169"/>
    </location>
</feature>
<gene>
    <name evidence="2" type="ORF">QE109_01645</name>
</gene>
<comment type="caution">
    <text evidence="2">The sequence shown here is derived from an EMBL/GenBank/DDBJ whole genome shotgun (WGS) entry which is preliminary data.</text>
</comment>
<accession>A0ABT6N8U2</accession>
<dbReference type="Proteomes" id="UP001158045">
    <property type="component" value="Unassembled WGS sequence"/>
</dbReference>
<dbReference type="Pfam" id="PF11193">
    <property type="entry name" value="DUF2812"/>
    <property type="match status" value="1"/>
</dbReference>
<proteinExistence type="predicted"/>
<feature type="transmembrane region" description="Helical" evidence="1">
    <location>
        <begin position="115"/>
        <end position="140"/>
    </location>
</feature>
<keyword evidence="1" id="KW-0472">Membrane</keyword>
<keyword evidence="1" id="KW-1133">Transmembrane helix</keyword>
<evidence type="ECO:0000256" key="1">
    <source>
        <dbReference type="SAM" id="Phobius"/>
    </source>
</evidence>
<dbReference type="InterPro" id="IPR021359">
    <property type="entry name" value="DUF2812"/>
</dbReference>
<evidence type="ECO:0000313" key="3">
    <source>
        <dbReference type="Proteomes" id="UP001158045"/>
    </source>
</evidence>
<name>A0ABT6N8U2_9FIRM</name>
<sequence>MRHKVWKLFWDYEKEEKWLNEMSAKGLHMIHYTWAQYIFEEDSQNRYQYRIELLKDRVVNPESVIYIKFLGENDIEHIASYMRWIYLRKDVKNGDFDLYTDKASKIAHYSRVFNVWNTLMIVEGIAGGINLGIGIINLILNERLGNFSYGNISIGISCLVMSVLFWRLGRPLKQKIGKLKRDQIITE</sequence>
<dbReference type="RefSeq" id="WP_281092627.1">
    <property type="nucleotide sequence ID" value="NZ_JARYZI010000001.1"/>
</dbReference>
<keyword evidence="1" id="KW-0812">Transmembrane</keyword>